<evidence type="ECO:0000256" key="1">
    <source>
        <dbReference type="SAM" id="SignalP"/>
    </source>
</evidence>
<evidence type="ECO:0000313" key="2">
    <source>
        <dbReference type="EMBL" id="MQP10684.1"/>
    </source>
</evidence>
<gene>
    <name evidence="2" type="ORF">F7D20_01610</name>
</gene>
<keyword evidence="1" id="KW-0732">Signal</keyword>
<protein>
    <recommendedName>
        <fullName evidence="4">DUF4488 domain-containing protein</fullName>
    </recommendedName>
</protein>
<evidence type="ECO:0000313" key="3">
    <source>
        <dbReference type="Proteomes" id="UP000384372"/>
    </source>
</evidence>
<dbReference type="EMBL" id="VZAD01000016">
    <property type="protein sequence ID" value="MQP10684.1"/>
    <property type="molecule type" value="Genomic_DNA"/>
</dbReference>
<dbReference type="Proteomes" id="UP000384372">
    <property type="component" value="Unassembled WGS sequence"/>
</dbReference>
<dbReference type="RefSeq" id="WP_158462543.1">
    <property type="nucleotide sequence ID" value="NZ_JAHOER010000016.1"/>
</dbReference>
<feature type="signal peptide" evidence="1">
    <location>
        <begin position="1"/>
        <end position="21"/>
    </location>
</feature>
<accession>A0A6A7W8B7</accession>
<reference evidence="2 3" key="1">
    <citation type="submission" date="2019-09" db="EMBL/GenBank/DDBJ databases">
        <title>Distinct polysaccharide growth profiles of human intestinal Prevotella copri isolates.</title>
        <authorList>
            <person name="Fehlner-Peach H."/>
            <person name="Magnabosco C."/>
            <person name="Raghavan V."/>
            <person name="Scher J.U."/>
            <person name="Tett A."/>
            <person name="Cox L.M."/>
            <person name="Gottsegen C."/>
            <person name="Watters A."/>
            <person name="Wiltshire- Gordon J.D."/>
            <person name="Segata N."/>
            <person name="Bonneau R."/>
            <person name="Littman D.R."/>
        </authorList>
    </citation>
    <scope>NUCLEOTIDE SEQUENCE [LARGE SCALE GENOMIC DNA]</scope>
    <source>
        <strain evidence="3">iAQ1173</strain>
    </source>
</reference>
<comment type="caution">
    <text evidence="2">The sequence shown here is derived from an EMBL/GenBank/DDBJ whole genome shotgun (WGS) entry which is preliminary data.</text>
</comment>
<keyword evidence="3" id="KW-1185">Reference proteome</keyword>
<name>A0A6A7W8B7_9BACT</name>
<proteinExistence type="predicted"/>
<evidence type="ECO:0008006" key="4">
    <source>
        <dbReference type="Google" id="ProtNLM"/>
    </source>
</evidence>
<feature type="chain" id="PRO_5025691569" description="DUF4488 domain-containing protein" evidence="1">
    <location>
        <begin position="22"/>
        <end position="139"/>
    </location>
</feature>
<dbReference type="AlphaFoldDB" id="A0A6A7W8B7"/>
<sequence>MKLLKYIFATLLLTLAFGANAQIPYKSAMSKFLGTWIEPKSIDYDGRLKVIIFKEDGELFVKAVFQFPDDLPTNRVTIPIESISYEDGELVTYGQRSIESKPSYKLRIEVVEGRLKVTEYVGVRGGLLRFISSHNLDVD</sequence>
<organism evidence="2 3">
    <name type="scientific">Segatella copri</name>
    <dbReference type="NCBI Taxonomy" id="165179"/>
    <lineage>
        <taxon>Bacteria</taxon>
        <taxon>Pseudomonadati</taxon>
        <taxon>Bacteroidota</taxon>
        <taxon>Bacteroidia</taxon>
        <taxon>Bacteroidales</taxon>
        <taxon>Prevotellaceae</taxon>
        <taxon>Segatella</taxon>
    </lineage>
</organism>